<organism evidence="1 2">
    <name type="scientific">Postia placenta MAD-698-R-SB12</name>
    <dbReference type="NCBI Taxonomy" id="670580"/>
    <lineage>
        <taxon>Eukaryota</taxon>
        <taxon>Fungi</taxon>
        <taxon>Dikarya</taxon>
        <taxon>Basidiomycota</taxon>
        <taxon>Agaricomycotina</taxon>
        <taxon>Agaricomycetes</taxon>
        <taxon>Polyporales</taxon>
        <taxon>Adustoporiaceae</taxon>
        <taxon>Rhodonia</taxon>
    </lineage>
</organism>
<reference evidence="1 2" key="1">
    <citation type="submission" date="2017-04" db="EMBL/GenBank/DDBJ databases">
        <title>Genome Sequence of the Model Brown-Rot Fungus Postia placenta SB12.</title>
        <authorList>
            <consortium name="DOE Joint Genome Institute"/>
            <person name="Gaskell J."/>
            <person name="Kersten P."/>
            <person name="Larrondo L.F."/>
            <person name="Canessa P."/>
            <person name="Martinez D."/>
            <person name="Hibbett D."/>
            <person name="Schmoll M."/>
            <person name="Kubicek C.P."/>
            <person name="Martinez A.T."/>
            <person name="Yadav J."/>
            <person name="Master E."/>
            <person name="Magnuson J.K."/>
            <person name="James T."/>
            <person name="Yaver D."/>
            <person name="Berka R."/>
            <person name="Labutti K."/>
            <person name="Lipzen A."/>
            <person name="Aerts A."/>
            <person name="Barry K."/>
            <person name="Henrissat B."/>
            <person name="Blanchette R."/>
            <person name="Grigoriev I."/>
            <person name="Cullen D."/>
        </authorList>
    </citation>
    <scope>NUCLEOTIDE SEQUENCE [LARGE SCALE GENOMIC DNA]</scope>
    <source>
        <strain evidence="1 2">MAD-698-R-SB12</strain>
    </source>
</reference>
<keyword evidence="2" id="KW-1185">Reference proteome</keyword>
<gene>
    <name evidence="1" type="ORF">POSPLADRAFT_1135690</name>
</gene>
<dbReference type="Proteomes" id="UP000194127">
    <property type="component" value="Unassembled WGS sequence"/>
</dbReference>
<dbReference type="RefSeq" id="XP_024342436.1">
    <property type="nucleotide sequence ID" value="XM_024484600.1"/>
</dbReference>
<evidence type="ECO:0000313" key="1">
    <source>
        <dbReference type="EMBL" id="OSX65642.1"/>
    </source>
</evidence>
<dbReference type="OrthoDB" id="2780918at2759"/>
<dbReference type="STRING" id="670580.A0A1X6NAV5"/>
<sequence length="541" mass="61312">MSSKRCALKMHYGIVYIHSIQDISHIFKGWKAARSSYLYCQEFRVRRSMKIFDLDEDILSMVVSYLSISEARELSATARGFHALARQRALSELVLASPTDLTKAHAFMLLDIPNRLRWLRDLRVDIDERFILHHTNHLADLLENAHALQNIHVTSSETWVWSEPRIGDALLHLENLRRIGFSQVGQRVLKVVSSMRSCPVQVDLHGPSGWYRSPVMPTKDSQPADFASLMRSIMPHQRINSLDLSLSHLPLVVRLLDAALQWSTVVHLTISVSFKNAPFPDELVRCFPNLRTLRVHGPEIAISSPGQRQHFWPKLDYVHGSPIAIGYWNTSCPVYHLSLYTHFAVPAPCSRPHLAAIRDSRAHDAVEGTISVIQQVSPVVLTLNSSLACDFMGLDDHHWTTMLQSAPRLRLLDIDLRRLSGEQFLRWKERVPAVLACSGVVCLLLGIHPYSVDDSHAIPQQLAEAVPSLSYIAIACTSYPLVSDAESYGMFCEDSSWGWWRIIETESWREAQALSPEHGAQLATRFYSPSYHLEERQVDGQ</sequence>
<proteinExistence type="predicted"/>
<protein>
    <recommendedName>
        <fullName evidence="3">F-box domain-containing protein</fullName>
    </recommendedName>
</protein>
<dbReference type="EMBL" id="KZ110593">
    <property type="protein sequence ID" value="OSX65642.1"/>
    <property type="molecule type" value="Genomic_DNA"/>
</dbReference>
<accession>A0A1X6NAV5</accession>
<evidence type="ECO:0008006" key="3">
    <source>
        <dbReference type="Google" id="ProtNLM"/>
    </source>
</evidence>
<dbReference type="GeneID" id="36329549"/>
<dbReference type="AlphaFoldDB" id="A0A1X6NAV5"/>
<name>A0A1X6NAV5_9APHY</name>
<evidence type="ECO:0000313" key="2">
    <source>
        <dbReference type="Proteomes" id="UP000194127"/>
    </source>
</evidence>